<proteinExistence type="predicted"/>
<feature type="compositionally biased region" description="Low complexity" evidence="1">
    <location>
        <begin position="49"/>
        <end position="66"/>
    </location>
</feature>
<keyword evidence="3" id="KW-1185">Reference proteome</keyword>
<evidence type="ECO:0000313" key="2">
    <source>
        <dbReference type="EMBL" id="PVH91922.1"/>
    </source>
</evidence>
<dbReference type="STRING" id="97972.A0A2V1D1L3"/>
<dbReference type="AlphaFoldDB" id="A0A2V1D1L3"/>
<evidence type="ECO:0000256" key="1">
    <source>
        <dbReference type="SAM" id="MobiDB-lite"/>
    </source>
</evidence>
<dbReference type="Proteomes" id="UP000244855">
    <property type="component" value="Unassembled WGS sequence"/>
</dbReference>
<accession>A0A2V1D1L3</accession>
<protein>
    <submittedName>
        <fullName evidence="2">Uncharacterized protein</fullName>
    </submittedName>
</protein>
<name>A0A2V1D1L3_9PLEO</name>
<sequence length="163" mass="17721">MAPIDYSKWDVALMPPYWLATWDNIDTDSEPETSPQQAPAPKANPPSDPDAQQSAASASAATHSASGSIQAVIVRCIDYNPDSDTGNDAMARMPPVPVGSRVSGIVQQRKHNRGPFVISGMALRWLSDLVWLAKIRALRGPSVKRRWKEEPFGTFVPPGTILT</sequence>
<dbReference type="OrthoDB" id="5046144at2759"/>
<dbReference type="EMBL" id="KZ805755">
    <property type="protein sequence ID" value="PVH91922.1"/>
    <property type="molecule type" value="Genomic_DNA"/>
</dbReference>
<reference evidence="2 3" key="1">
    <citation type="journal article" date="2018" name="Sci. Rep.">
        <title>Comparative genomics provides insights into the lifestyle and reveals functional heterogeneity of dark septate endophytic fungi.</title>
        <authorList>
            <person name="Knapp D.G."/>
            <person name="Nemeth J.B."/>
            <person name="Barry K."/>
            <person name="Hainaut M."/>
            <person name="Henrissat B."/>
            <person name="Johnson J."/>
            <person name="Kuo A."/>
            <person name="Lim J.H.P."/>
            <person name="Lipzen A."/>
            <person name="Nolan M."/>
            <person name="Ohm R.A."/>
            <person name="Tamas L."/>
            <person name="Grigoriev I.V."/>
            <person name="Spatafora J.W."/>
            <person name="Nagy L.G."/>
            <person name="Kovacs G.M."/>
        </authorList>
    </citation>
    <scope>NUCLEOTIDE SEQUENCE [LARGE SCALE GENOMIC DNA]</scope>
    <source>
        <strain evidence="2 3">DSE2036</strain>
    </source>
</reference>
<gene>
    <name evidence="2" type="ORF">DM02DRAFT_663478</name>
</gene>
<organism evidence="2 3">
    <name type="scientific">Periconia macrospinosa</name>
    <dbReference type="NCBI Taxonomy" id="97972"/>
    <lineage>
        <taxon>Eukaryota</taxon>
        <taxon>Fungi</taxon>
        <taxon>Dikarya</taxon>
        <taxon>Ascomycota</taxon>
        <taxon>Pezizomycotina</taxon>
        <taxon>Dothideomycetes</taxon>
        <taxon>Pleosporomycetidae</taxon>
        <taxon>Pleosporales</taxon>
        <taxon>Massarineae</taxon>
        <taxon>Periconiaceae</taxon>
        <taxon>Periconia</taxon>
    </lineage>
</organism>
<evidence type="ECO:0000313" key="3">
    <source>
        <dbReference type="Proteomes" id="UP000244855"/>
    </source>
</evidence>
<feature type="region of interest" description="Disordered" evidence="1">
    <location>
        <begin position="24"/>
        <end position="66"/>
    </location>
</feature>